<dbReference type="Proteomes" id="UP001596528">
    <property type="component" value="Unassembled WGS sequence"/>
</dbReference>
<evidence type="ECO:0000256" key="2">
    <source>
        <dbReference type="ARBA" id="ARBA00023015"/>
    </source>
</evidence>
<name>A0ABW2V814_9BACL</name>
<protein>
    <submittedName>
        <fullName evidence="6">MerR family transcriptional regulator</fullName>
    </submittedName>
</protein>
<sequence>MYRIGEVARMTGLSARTIDYYTKLSLIYPAKRSETNYRLYGLETIKRLKRIEEWKKEKHSLEEIKEKLDQLDKARTDEIVTDKLTSLQLHMKQLEREAKEIRPMLENLKPAQARSVLKLLTTQSAACIEALLILLGKGPLS</sequence>
<dbReference type="Pfam" id="PF13411">
    <property type="entry name" value="MerR_1"/>
    <property type="match status" value="1"/>
</dbReference>
<dbReference type="SMART" id="SM00422">
    <property type="entry name" value="HTH_MERR"/>
    <property type="match status" value="1"/>
</dbReference>
<feature type="domain" description="HTH merR-type" evidence="5">
    <location>
        <begin position="1"/>
        <end position="70"/>
    </location>
</feature>
<dbReference type="InterPro" id="IPR009061">
    <property type="entry name" value="DNA-bd_dom_put_sf"/>
</dbReference>
<organism evidence="6 7">
    <name type="scientific">Paenibacillus thermoaerophilus</name>
    <dbReference type="NCBI Taxonomy" id="1215385"/>
    <lineage>
        <taxon>Bacteria</taxon>
        <taxon>Bacillati</taxon>
        <taxon>Bacillota</taxon>
        <taxon>Bacilli</taxon>
        <taxon>Bacillales</taxon>
        <taxon>Paenibacillaceae</taxon>
        <taxon>Paenibacillus</taxon>
    </lineage>
</organism>
<gene>
    <name evidence="6" type="ORF">ACFQWB_15690</name>
</gene>
<keyword evidence="3" id="KW-0238">DNA-binding</keyword>
<reference evidence="7" key="1">
    <citation type="journal article" date="2019" name="Int. J. Syst. Evol. Microbiol.">
        <title>The Global Catalogue of Microorganisms (GCM) 10K type strain sequencing project: providing services to taxonomists for standard genome sequencing and annotation.</title>
        <authorList>
            <consortium name="The Broad Institute Genomics Platform"/>
            <consortium name="The Broad Institute Genome Sequencing Center for Infectious Disease"/>
            <person name="Wu L."/>
            <person name="Ma J."/>
        </authorList>
    </citation>
    <scope>NUCLEOTIDE SEQUENCE [LARGE SCALE GENOMIC DNA]</scope>
    <source>
        <strain evidence="7">JCM 18657</strain>
    </source>
</reference>
<dbReference type="Gene3D" id="1.10.1660.10">
    <property type="match status" value="1"/>
</dbReference>
<dbReference type="SUPFAM" id="SSF46955">
    <property type="entry name" value="Putative DNA-binding domain"/>
    <property type="match status" value="1"/>
</dbReference>
<keyword evidence="7" id="KW-1185">Reference proteome</keyword>
<keyword evidence="1" id="KW-0678">Repressor</keyword>
<dbReference type="EMBL" id="JBHTGQ010000041">
    <property type="protein sequence ID" value="MFC7751361.1"/>
    <property type="molecule type" value="Genomic_DNA"/>
</dbReference>
<evidence type="ECO:0000259" key="5">
    <source>
        <dbReference type="PROSITE" id="PS50937"/>
    </source>
</evidence>
<dbReference type="PROSITE" id="PS50937">
    <property type="entry name" value="HTH_MERR_2"/>
    <property type="match status" value="1"/>
</dbReference>
<dbReference type="InterPro" id="IPR047057">
    <property type="entry name" value="MerR_fam"/>
</dbReference>
<accession>A0ABW2V814</accession>
<comment type="caution">
    <text evidence="6">The sequence shown here is derived from an EMBL/GenBank/DDBJ whole genome shotgun (WGS) entry which is preliminary data.</text>
</comment>
<dbReference type="PANTHER" id="PTHR30204">
    <property type="entry name" value="REDOX-CYCLING DRUG-SENSING TRANSCRIPTIONAL ACTIVATOR SOXR"/>
    <property type="match status" value="1"/>
</dbReference>
<dbReference type="RefSeq" id="WP_281281875.1">
    <property type="nucleotide sequence ID" value="NZ_JBHTGQ010000041.1"/>
</dbReference>
<evidence type="ECO:0000256" key="1">
    <source>
        <dbReference type="ARBA" id="ARBA00022491"/>
    </source>
</evidence>
<evidence type="ECO:0000313" key="6">
    <source>
        <dbReference type="EMBL" id="MFC7751361.1"/>
    </source>
</evidence>
<evidence type="ECO:0000256" key="3">
    <source>
        <dbReference type="ARBA" id="ARBA00023125"/>
    </source>
</evidence>
<dbReference type="PANTHER" id="PTHR30204:SF69">
    <property type="entry name" value="MERR-FAMILY TRANSCRIPTIONAL REGULATOR"/>
    <property type="match status" value="1"/>
</dbReference>
<keyword evidence="4" id="KW-0804">Transcription</keyword>
<proteinExistence type="predicted"/>
<keyword evidence="2" id="KW-0805">Transcription regulation</keyword>
<evidence type="ECO:0000256" key="4">
    <source>
        <dbReference type="ARBA" id="ARBA00023163"/>
    </source>
</evidence>
<evidence type="ECO:0000313" key="7">
    <source>
        <dbReference type="Proteomes" id="UP001596528"/>
    </source>
</evidence>
<dbReference type="InterPro" id="IPR000551">
    <property type="entry name" value="MerR-type_HTH_dom"/>
</dbReference>